<dbReference type="Gene3D" id="3.40.1350.10">
    <property type="match status" value="1"/>
</dbReference>
<dbReference type="SUPFAM" id="SSF52980">
    <property type="entry name" value="Restriction endonuclease-like"/>
    <property type="match status" value="1"/>
</dbReference>
<reference evidence="1" key="1">
    <citation type="journal article" date="2004" name="Plasmid">
        <title>Mycoplasma arthritidis bacteriophage MAV1 prophage integration, deletions, and strain-related polymorphisms.</title>
        <authorList>
            <person name="Washburn L.R."/>
            <person name="Miller E.J."/>
            <person name="Mukherjee S."/>
            <person name="Dannenbring D."/>
        </authorList>
    </citation>
    <scope>NUCLEOTIDE SEQUENCE</scope>
    <source>
        <strain evidence="1">158p10</strain>
    </source>
</reference>
<accession>E2PTX1</accession>
<name>E2PTX1_METAT</name>
<organism evidence="1">
    <name type="scientific">Metamycoplasma arthritidis</name>
    <name type="common">Mycoplasma arthritidis</name>
    <dbReference type="NCBI Taxonomy" id="2111"/>
    <lineage>
        <taxon>Bacteria</taxon>
        <taxon>Bacillati</taxon>
        <taxon>Mycoplasmatota</taxon>
        <taxon>Mycoplasmoidales</taxon>
        <taxon>Metamycoplasmataceae</taxon>
        <taxon>Metamycoplasma</taxon>
    </lineage>
</organism>
<proteinExistence type="predicted"/>
<dbReference type="InterPro" id="IPR011335">
    <property type="entry name" value="Restrct_endonuc-II-like"/>
</dbReference>
<dbReference type="AlphaFoldDB" id="E2PTX1"/>
<dbReference type="InterPro" id="IPR011856">
    <property type="entry name" value="tRNA_endonuc-like_dom_sf"/>
</dbReference>
<evidence type="ECO:0000313" key="1">
    <source>
        <dbReference type="EMBL" id="AAT66139.1"/>
    </source>
</evidence>
<protein>
    <submittedName>
        <fullName evidence="1">ExiS</fullName>
    </submittedName>
</protein>
<dbReference type="GO" id="GO:0003676">
    <property type="term" value="F:nucleic acid binding"/>
    <property type="evidence" value="ECO:0007669"/>
    <property type="project" value="InterPro"/>
</dbReference>
<dbReference type="EMBL" id="AY544192">
    <property type="protein sequence ID" value="AAT66139.1"/>
    <property type="molecule type" value="Genomic_DNA"/>
</dbReference>
<sequence length="190" mass="22867">MKLPTWKELKLNIKAALVKLKPTTFQTWKEHCQTQFLKKLKVWMSKNEIDFKLIAKYYEILFYWSFINFRREEELIKTLTTNGYEVKRSNIKQDGIFKIDLIVFNNSNKYHVQIKNQISNLKTEEELKFKSFSNKINFIPLLAFKNKNQWKFISLISQEEIKLFSVLFFIKSKEILLFLNANLLLAKQKL</sequence>